<comment type="caution">
    <text evidence="2">The sequence shown here is derived from an EMBL/GenBank/DDBJ whole genome shotgun (WGS) entry which is preliminary data.</text>
</comment>
<reference evidence="2 4" key="1">
    <citation type="journal article" date="2019" name="Nat. Ecol. Evol.">
        <title>Megaphylogeny resolves global patterns of mushroom evolution.</title>
        <authorList>
            <person name="Varga T."/>
            <person name="Krizsan K."/>
            <person name="Foldi C."/>
            <person name="Dima B."/>
            <person name="Sanchez-Garcia M."/>
            <person name="Sanchez-Ramirez S."/>
            <person name="Szollosi G.J."/>
            <person name="Szarkandi J.G."/>
            <person name="Papp V."/>
            <person name="Albert L."/>
            <person name="Andreopoulos W."/>
            <person name="Angelini C."/>
            <person name="Antonin V."/>
            <person name="Barry K.W."/>
            <person name="Bougher N.L."/>
            <person name="Buchanan P."/>
            <person name="Buyck B."/>
            <person name="Bense V."/>
            <person name="Catcheside P."/>
            <person name="Chovatia M."/>
            <person name="Cooper J."/>
            <person name="Damon W."/>
            <person name="Desjardin D."/>
            <person name="Finy P."/>
            <person name="Geml J."/>
            <person name="Haridas S."/>
            <person name="Hughes K."/>
            <person name="Justo A."/>
            <person name="Karasinski D."/>
            <person name="Kautmanova I."/>
            <person name="Kiss B."/>
            <person name="Kocsube S."/>
            <person name="Kotiranta H."/>
            <person name="LaButti K.M."/>
            <person name="Lechner B.E."/>
            <person name="Liimatainen K."/>
            <person name="Lipzen A."/>
            <person name="Lukacs Z."/>
            <person name="Mihaltcheva S."/>
            <person name="Morgado L.N."/>
            <person name="Niskanen T."/>
            <person name="Noordeloos M.E."/>
            <person name="Ohm R.A."/>
            <person name="Ortiz-Santana B."/>
            <person name="Ovrebo C."/>
            <person name="Racz N."/>
            <person name="Riley R."/>
            <person name="Savchenko A."/>
            <person name="Shiryaev A."/>
            <person name="Soop K."/>
            <person name="Spirin V."/>
            <person name="Szebenyi C."/>
            <person name="Tomsovsky M."/>
            <person name="Tulloss R.E."/>
            <person name="Uehling J."/>
            <person name="Grigoriev I.V."/>
            <person name="Vagvolgyi C."/>
            <person name="Papp T."/>
            <person name="Martin F.M."/>
            <person name="Miettinen O."/>
            <person name="Hibbett D.S."/>
            <person name="Nagy L.G."/>
        </authorList>
    </citation>
    <scope>NUCLEOTIDE SEQUENCE [LARGE SCALE GENOMIC DNA]</scope>
    <source>
        <strain evidence="2 4">FP101781</strain>
    </source>
</reference>
<gene>
    <name evidence="2" type="ORF">FA13DRAFT_1732304</name>
    <name evidence="3" type="ORF">FA13DRAFT_1732330</name>
</gene>
<dbReference type="EMBL" id="QPFP01000017">
    <property type="protein sequence ID" value="TEB32014.1"/>
    <property type="molecule type" value="Genomic_DNA"/>
</dbReference>
<evidence type="ECO:0000313" key="4">
    <source>
        <dbReference type="Proteomes" id="UP000298030"/>
    </source>
</evidence>
<evidence type="ECO:0000256" key="1">
    <source>
        <dbReference type="SAM" id="Phobius"/>
    </source>
</evidence>
<proteinExistence type="predicted"/>
<organism evidence="2 4">
    <name type="scientific">Coprinellus micaceus</name>
    <name type="common">Glistening ink-cap mushroom</name>
    <name type="synonym">Coprinus micaceus</name>
    <dbReference type="NCBI Taxonomy" id="71717"/>
    <lineage>
        <taxon>Eukaryota</taxon>
        <taxon>Fungi</taxon>
        <taxon>Dikarya</taxon>
        <taxon>Basidiomycota</taxon>
        <taxon>Agaricomycotina</taxon>
        <taxon>Agaricomycetes</taxon>
        <taxon>Agaricomycetidae</taxon>
        <taxon>Agaricales</taxon>
        <taxon>Agaricineae</taxon>
        <taxon>Psathyrellaceae</taxon>
        <taxon>Coprinellus</taxon>
    </lineage>
</organism>
<protein>
    <submittedName>
        <fullName evidence="2">Uncharacterized protein</fullName>
    </submittedName>
</protein>
<keyword evidence="4" id="KW-1185">Reference proteome</keyword>
<evidence type="ECO:0000313" key="3">
    <source>
        <dbReference type="EMBL" id="TEB32029.1"/>
    </source>
</evidence>
<keyword evidence="1" id="KW-1133">Transmembrane helix</keyword>
<keyword evidence="1" id="KW-0472">Membrane</keyword>
<sequence>MHRNVNDTICCPGPSQPGTSALEIGPCFMVTRTVTVLLEAAPGVIRELSSEVSSPRGMCRRRPSVGRPSTLRVSSSERTLASLRTSYCRHDGSPQQRRLFELIHSPTCLICAFILVFHPAADPSNDTPPP</sequence>
<evidence type="ECO:0000313" key="2">
    <source>
        <dbReference type="EMBL" id="TEB32014.1"/>
    </source>
</evidence>
<keyword evidence="1" id="KW-0812">Transmembrane</keyword>
<name>A0A4Y7TDH7_COPMI</name>
<dbReference type="AlphaFoldDB" id="A0A4Y7TDH7"/>
<dbReference type="EMBL" id="QPFP01000017">
    <property type="protein sequence ID" value="TEB32029.1"/>
    <property type="molecule type" value="Genomic_DNA"/>
</dbReference>
<dbReference type="Proteomes" id="UP000298030">
    <property type="component" value="Unassembled WGS sequence"/>
</dbReference>
<accession>A0A4Y7TDH7</accession>
<feature type="transmembrane region" description="Helical" evidence="1">
    <location>
        <begin position="99"/>
        <end position="121"/>
    </location>
</feature>